<keyword evidence="2" id="KW-1185">Reference proteome</keyword>
<organism evidence="1 2">
    <name type="scientific">Zarea fungicola</name>
    <dbReference type="NCBI Taxonomy" id="93591"/>
    <lineage>
        <taxon>Eukaryota</taxon>
        <taxon>Fungi</taxon>
        <taxon>Dikarya</taxon>
        <taxon>Ascomycota</taxon>
        <taxon>Pezizomycotina</taxon>
        <taxon>Sordariomycetes</taxon>
        <taxon>Hypocreomycetidae</taxon>
        <taxon>Hypocreales</taxon>
        <taxon>Cordycipitaceae</taxon>
        <taxon>Zarea</taxon>
    </lineage>
</organism>
<reference evidence="1" key="1">
    <citation type="submission" date="2022-08" db="EMBL/GenBank/DDBJ databases">
        <title>Genome Sequence of Lecanicillium fungicola.</title>
        <authorList>
            <person name="Buettner E."/>
        </authorList>
    </citation>
    <scope>NUCLEOTIDE SEQUENCE</scope>
    <source>
        <strain evidence="1">Babe33</strain>
    </source>
</reference>
<dbReference type="Proteomes" id="UP001143910">
    <property type="component" value="Unassembled WGS sequence"/>
</dbReference>
<protein>
    <submittedName>
        <fullName evidence="1">Uncharacterized protein</fullName>
    </submittedName>
</protein>
<gene>
    <name evidence="1" type="ORF">NQ176_g11197</name>
</gene>
<dbReference type="EMBL" id="JANJQO010003581">
    <property type="protein sequence ID" value="KAJ2958169.1"/>
    <property type="molecule type" value="Genomic_DNA"/>
</dbReference>
<evidence type="ECO:0000313" key="2">
    <source>
        <dbReference type="Proteomes" id="UP001143910"/>
    </source>
</evidence>
<evidence type="ECO:0000313" key="1">
    <source>
        <dbReference type="EMBL" id="KAJ2958169.1"/>
    </source>
</evidence>
<comment type="caution">
    <text evidence="1">The sequence shown here is derived from an EMBL/GenBank/DDBJ whole genome shotgun (WGS) entry which is preliminary data.</text>
</comment>
<sequence>MMMPGSLRSNLVRNLKEDGEEDEIEDEKLINHLKTVELWDMVEGQGGLAADTADLKLSQGQKQLVCMARALASKDESPILVLDEAMSTVDKQTEELMVRILEEHFTEHTIISVVHRLNTVEKFDTVLLLDAGSIAEVGSPETLLAKENGRFRALWHGKEA</sequence>
<accession>A0ACC1MDR4</accession>
<proteinExistence type="predicted"/>
<name>A0ACC1MDR4_9HYPO</name>